<accession>A0ABZ1GIP9</accession>
<protein>
    <submittedName>
        <fullName evidence="2">Uncharacterized protein</fullName>
    </submittedName>
</protein>
<organism evidence="2 3">
    <name type="scientific">Streptomyces hirsutus</name>
    <dbReference type="NCBI Taxonomy" id="35620"/>
    <lineage>
        <taxon>Bacteria</taxon>
        <taxon>Bacillati</taxon>
        <taxon>Actinomycetota</taxon>
        <taxon>Actinomycetes</taxon>
        <taxon>Kitasatosporales</taxon>
        <taxon>Streptomycetaceae</taxon>
        <taxon>Streptomyces</taxon>
    </lineage>
</organism>
<dbReference type="RefSeq" id="WP_326751322.1">
    <property type="nucleotide sequence ID" value="NZ_CP109134.1"/>
</dbReference>
<feature type="compositionally biased region" description="Pro residues" evidence="1">
    <location>
        <begin position="610"/>
        <end position="622"/>
    </location>
</feature>
<keyword evidence="3" id="KW-1185">Reference proteome</keyword>
<dbReference type="GeneID" id="91541756"/>
<feature type="region of interest" description="Disordered" evidence="1">
    <location>
        <begin position="759"/>
        <end position="851"/>
    </location>
</feature>
<evidence type="ECO:0000313" key="3">
    <source>
        <dbReference type="Proteomes" id="UP001335325"/>
    </source>
</evidence>
<proteinExistence type="predicted"/>
<reference evidence="2 3" key="1">
    <citation type="submission" date="2022-10" db="EMBL/GenBank/DDBJ databases">
        <title>The complete genomes of actinobacterial strains from the NBC collection.</title>
        <authorList>
            <person name="Joergensen T.S."/>
            <person name="Alvarez Arevalo M."/>
            <person name="Sterndorff E.B."/>
            <person name="Faurdal D."/>
            <person name="Vuksanovic O."/>
            <person name="Mourched A.-S."/>
            <person name="Charusanti P."/>
            <person name="Shaw S."/>
            <person name="Blin K."/>
            <person name="Weber T."/>
        </authorList>
    </citation>
    <scope>NUCLEOTIDE SEQUENCE [LARGE SCALE GENOMIC DNA]</scope>
    <source>
        <strain evidence="2 3">NBC 01753</strain>
    </source>
</reference>
<feature type="compositionally biased region" description="Low complexity" evidence="1">
    <location>
        <begin position="810"/>
        <end position="828"/>
    </location>
</feature>
<feature type="region of interest" description="Disordered" evidence="1">
    <location>
        <begin position="568"/>
        <end position="630"/>
    </location>
</feature>
<feature type="compositionally biased region" description="Gly residues" evidence="1">
    <location>
        <begin position="839"/>
        <end position="848"/>
    </location>
</feature>
<gene>
    <name evidence="2" type="ORF">OIE73_04260</name>
</gene>
<evidence type="ECO:0000313" key="2">
    <source>
        <dbReference type="EMBL" id="WSD05044.1"/>
    </source>
</evidence>
<dbReference type="Proteomes" id="UP001335325">
    <property type="component" value="Chromosome"/>
</dbReference>
<feature type="compositionally biased region" description="Basic and acidic residues" evidence="1">
    <location>
        <begin position="759"/>
        <end position="784"/>
    </location>
</feature>
<sequence>MNDAFTVEALWAWYGKKAGSLAEYDVMRCTGGAPRRAMFSEYIIAASLGNPPAAAAVQDRLPWISVMGLPFSDQLWTGISVMETSTLRDGANRAVTPTRYMLIDSTELVSRRVEYTTLWDAVTPVRLPPEHDESILLEVSPQAGQGLAEGLDTIADHVHGGTAGAGERWEEAVDWAVSVAALLLCGHPVVVTGGGRLGARARLAVFDAVVGLLPYGVRSGLRVGSCVDGGDKPPTQLAFGPEHTPSARCVRLGTPPQVPAGPPEDYRRQLSRLIEVVGFDAVTAGLRGLDAPVAPADHGALLGALGRLDPFRAAVSAVEAGKQSVRVVAEGLNSLTDGEDTDSDDFLRLVEWGIAYAVEPGGRELHEALHRHWTHERTGPRVSALMAEALLNVVLSGARHAMDSTSCRARLDALWRLVEQCRKEAEVLRLLPGSEQPADGRRLGCAVECLLLLGPDRVADDRAGAVRALRDTRRLTLEVLARVSADPARLVAWLTPLAPAAPEAPAWLRAWAVLSVREARRASRAEPRPTAEDAVHVLTATVRARRPDWAAEAVGWLWPQLYAIATEPGDGGRPDEDGATFRLPFLNRNRNRDGSRKPSSAGTSDAPDTPEIPKPPGHPPGSPNSAAPADRADPVALVAPFGLPDARTLRDLLAADPEAWRHCRASTDVLSCLVGLPPVGPPWREEACLAYARSLHQIFRDGSLAPFLELLVDELAGPVLDEPWVQEGESIVLEALLQVPHEAAAANLRRRVAARDEERRRRQAAQERERAVHAQRLSEREAAHNAHLRAARQAQESQAMQKAALERHPGTGLATGTGPRPATAATVPHAGHGRPPVLGGPGRTGDGPGSLEDLARAATHVGSSREVAAMWAPFTLDLESAAGRQALEAAGRWWEKAQDGERAALFGHLERALLTEHQCSIDVTADILHEIRRLVMAGRASGHSGGGWQAGPVLREAKRDLRARRSRVRELRWIRLMAHVNLVPGTPRKPKKWNRGSTAR</sequence>
<evidence type="ECO:0000256" key="1">
    <source>
        <dbReference type="SAM" id="MobiDB-lite"/>
    </source>
</evidence>
<name>A0ABZ1GIP9_9ACTN</name>
<dbReference type="EMBL" id="CP109134">
    <property type="protein sequence ID" value="WSD05044.1"/>
    <property type="molecule type" value="Genomic_DNA"/>
</dbReference>